<dbReference type="AlphaFoldDB" id="A0A6A5WQP2"/>
<gene>
    <name evidence="2" type="ORF">P154DRAFT_427493</name>
</gene>
<evidence type="ECO:0000259" key="1">
    <source>
        <dbReference type="Pfam" id="PF20183"/>
    </source>
</evidence>
<proteinExistence type="predicted"/>
<evidence type="ECO:0000313" key="2">
    <source>
        <dbReference type="EMBL" id="KAF2004022.1"/>
    </source>
</evidence>
<evidence type="ECO:0000313" key="3">
    <source>
        <dbReference type="Proteomes" id="UP000799779"/>
    </source>
</evidence>
<dbReference type="OrthoDB" id="3728558at2759"/>
<dbReference type="Pfam" id="PF20183">
    <property type="entry name" value="DUF6546"/>
    <property type="match status" value="1"/>
</dbReference>
<dbReference type="EMBL" id="ML977569">
    <property type="protein sequence ID" value="KAF2004022.1"/>
    <property type="molecule type" value="Genomic_DNA"/>
</dbReference>
<sequence length="491" mass="56344">MTKRNDHIAFPWLSLPADIRLLILDEISGQKHRGWAQCAAVCKEWQAILEPKNFSQLALQPSCLDELETLVVRQRTLVQHICLNIGLPRYTCRTCTRSATMSNRRSTIFRMALLRLFSILSTWQPTGRLTLELSASSPSDSQHWFKNHYFGPGHEDTRDWTQQEKAIRWHDPKHGWVDGQQVKTPDRPAILRLFSPLCLNVPQTLPVVHAVTSFCIRRQLRHQLFPEVLKALWEKLPRLESIVYELWRARPHHYQIACAYELASLVQYSVPKNVKRVSIFKDFNNQLALVLNNATPHLGRDIETTSAVDLELAKAFAAKSDHLEHLSISYMIDAQQFFTSCQQLPCAWNLLQSLTLTSSTLSRTAPHKNVYTLLRNASSIALKIPQLKTMVLWNSEPGQACAVIYQRHIASAMATLTWRGTWHLELSDNVVESWKRVAPSPCYLRLEKEALRDVDIRSHGDAIHYLRLPDGVVDSESLCQIRHEGMMQRMA</sequence>
<name>A0A6A5WQP2_9PLEO</name>
<protein>
    <recommendedName>
        <fullName evidence="1">DUF6546 domain-containing protein</fullName>
    </recommendedName>
</protein>
<feature type="domain" description="DUF6546" evidence="1">
    <location>
        <begin position="269"/>
        <end position="474"/>
    </location>
</feature>
<accession>A0A6A5WQP2</accession>
<keyword evidence="3" id="KW-1185">Reference proteome</keyword>
<reference evidence="2" key="1">
    <citation type="journal article" date="2020" name="Stud. Mycol.">
        <title>101 Dothideomycetes genomes: a test case for predicting lifestyles and emergence of pathogens.</title>
        <authorList>
            <person name="Haridas S."/>
            <person name="Albert R."/>
            <person name="Binder M."/>
            <person name="Bloem J."/>
            <person name="Labutti K."/>
            <person name="Salamov A."/>
            <person name="Andreopoulos B."/>
            <person name="Baker S."/>
            <person name="Barry K."/>
            <person name="Bills G."/>
            <person name="Bluhm B."/>
            <person name="Cannon C."/>
            <person name="Castanera R."/>
            <person name="Culley D."/>
            <person name="Daum C."/>
            <person name="Ezra D."/>
            <person name="Gonzalez J."/>
            <person name="Henrissat B."/>
            <person name="Kuo A."/>
            <person name="Liang C."/>
            <person name="Lipzen A."/>
            <person name="Lutzoni F."/>
            <person name="Magnuson J."/>
            <person name="Mondo S."/>
            <person name="Nolan M."/>
            <person name="Ohm R."/>
            <person name="Pangilinan J."/>
            <person name="Park H.-J."/>
            <person name="Ramirez L."/>
            <person name="Alfaro M."/>
            <person name="Sun H."/>
            <person name="Tritt A."/>
            <person name="Yoshinaga Y."/>
            <person name="Zwiers L.-H."/>
            <person name="Turgeon B."/>
            <person name="Goodwin S."/>
            <person name="Spatafora J."/>
            <person name="Crous P."/>
            <person name="Grigoriev I."/>
        </authorList>
    </citation>
    <scope>NUCLEOTIDE SEQUENCE</scope>
    <source>
        <strain evidence="2">CBS 123094</strain>
    </source>
</reference>
<dbReference type="Proteomes" id="UP000799779">
    <property type="component" value="Unassembled WGS sequence"/>
</dbReference>
<dbReference type="InterPro" id="IPR046676">
    <property type="entry name" value="DUF6546"/>
</dbReference>
<organism evidence="2 3">
    <name type="scientific">Amniculicola lignicola CBS 123094</name>
    <dbReference type="NCBI Taxonomy" id="1392246"/>
    <lineage>
        <taxon>Eukaryota</taxon>
        <taxon>Fungi</taxon>
        <taxon>Dikarya</taxon>
        <taxon>Ascomycota</taxon>
        <taxon>Pezizomycotina</taxon>
        <taxon>Dothideomycetes</taxon>
        <taxon>Pleosporomycetidae</taxon>
        <taxon>Pleosporales</taxon>
        <taxon>Amniculicolaceae</taxon>
        <taxon>Amniculicola</taxon>
    </lineage>
</organism>